<organism evidence="3 4">
    <name type="scientific">Actinospica durhamensis</name>
    <dbReference type="NCBI Taxonomy" id="1508375"/>
    <lineage>
        <taxon>Bacteria</taxon>
        <taxon>Bacillati</taxon>
        <taxon>Actinomycetota</taxon>
        <taxon>Actinomycetes</taxon>
        <taxon>Catenulisporales</taxon>
        <taxon>Actinospicaceae</taxon>
        <taxon>Actinospica</taxon>
    </lineage>
</organism>
<name>A0A941EUF6_9ACTN</name>
<feature type="non-terminal residue" evidence="3">
    <location>
        <position position="1"/>
    </location>
</feature>
<dbReference type="InterPro" id="IPR037523">
    <property type="entry name" value="VOC_core"/>
</dbReference>
<gene>
    <name evidence="3" type="ORF">KDL01_35035</name>
</gene>
<dbReference type="EMBL" id="JAGSOG010000299">
    <property type="protein sequence ID" value="MBR7838535.1"/>
    <property type="molecule type" value="Genomic_DNA"/>
</dbReference>
<evidence type="ECO:0000256" key="1">
    <source>
        <dbReference type="SAM" id="MobiDB-lite"/>
    </source>
</evidence>
<dbReference type="Pfam" id="PF00903">
    <property type="entry name" value="Glyoxalase"/>
    <property type="match status" value="1"/>
</dbReference>
<proteinExistence type="predicted"/>
<feature type="domain" description="VOC" evidence="2">
    <location>
        <begin position="28"/>
        <end position="145"/>
    </location>
</feature>
<dbReference type="InterPro" id="IPR029068">
    <property type="entry name" value="Glyas_Bleomycin-R_OHBP_Dase"/>
</dbReference>
<evidence type="ECO:0000259" key="2">
    <source>
        <dbReference type="PROSITE" id="PS51819"/>
    </source>
</evidence>
<keyword evidence="4" id="KW-1185">Reference proteome</keyword>
<dbReference type="AlphaFoldDB" id="A0A941EUF6"/>
<evidence type="ECO:0000313" key="4">
    <source>
        <dbReference type="Proteomes" id="UP000675781"/>
    </source>
</evidence>
<accession>A0A941EUF6</accession>
<comment type="caution">
    <text evidence="3">The sequence shown here is derived from an EMBL/GenBank/DDBJ whole genome shotgun (WGS) entry which is preliminary data.</text>
</comment>
<dbReference type="RefSeq" id="WP_212532991.1">
    <property type="nucleotide sequence ID" value="NZ_JAGSOG010000299.1"/>
</dbReference>
<protein>
    <submittedName>
        <fullName evidence="3">VOC family protein</fullName>
    </submittedName>
</protein>
<dbReference type="PROSITE" id="PS51819">
    <property type="entry name" value="VOC"/>
    <property type="match status" value="1"/>
</dbReference>
<dbReference type="Proteomes" id="UP000675781">
    <property type="component" value="Unassembled WGS sequence"/>
</dbReference>
<reference evidence="3" key="1">
    <citation type="submission" date="2021-04" db="EMBL/GenBank/DDBJ databases">
        <title>Genome based classification of Actinospica acidithermotolerans sp. nov., an actinobacterium isolated from an Indonesian hot spring.</title>
        <authorList>
            <person name="Kusuma A.B."/>
            <person name="Putra K.E."/>
            <person name="Nafisah S."/>
            <person name="Loh J."/>
            <person name="Nouioui I."/>
            <person name="Goodfellow M."/>
        </authorList>
    </citation>
    <scope>NUCLEOTIDE SEQUENCE</scope>
    <source>
        <strain evidence="3">CSCA 57</strain>
    </source>
</reference>
<dbReference type="InterPro" id="IPR004360">
    <property type="entry name" value="Glyas_Fos-R_dOase_dom"/>
</dbReference>
<sequence length="150" mass="16204">ARATAHATDSDSATKEAAPMTDSLQLGPIGQIARHVRDVPAAERWYRDVLGLPHLYTFGDLAFFDCGGTRLFLSGGEDAAAGAAQEPSVLYFTVPDIHAAHAQLSARGVVFRGAPHLIHRHESGVEEWMAFFEDPDGHLLALMAQTEPRS</sequence>
<dbReference type="Gene3D" id="3.10.180.10">
    <property type="entry name" value="2,3-Dihydroxybiphenyl 1,2-Dioxygenase, domain 1"/>
    <property type="match status" value="1"/>
</dbReference>
<dbReference type="CDD" id="cd06587">
    <property type="entry name" value="VOC"/>
    <property type="match status" value="1"/>
</dbReference>
<evidence type="ECO:0000313" key="3">
    <source>
        <dbReference type="EMBL" id="MBR7838535.1"/>
    </source>
</evidence>
<feature type="region of interest" description="Disordered" evidence="1">
    <location>
        <begin position="1"/>
        <end position="20"/>
    </location>
</feature>
<dbReference type="SUPFAM" id="SSF54593">
    <property type="entry name" value="Glyoxalase/Bleomycin resistance protein/Dihydroxybiphenyl dioxygenase"/>
    <property type="match status" value="1"/>
</dbReference>